<gene>
    <name evidence="11" type="ORF">Cni_G23041</name>
</gene>
<name>A0AAQ3KXT5_9LILI</name>
<keyword evidence="6 10" id="KW-1133">Transmembrane helix</keyword>
<comment type="function">
    <text evidence="1">Component of the MICOS complex, a large protein complex of the mitochondrial inner membrane that plays crucial roles in the maintenance of crista junctions, inner membrane architecture, and formation of contact sites to the outer membrane.</text>
</comment>
<evidence type="ECO:0000256" key="9">
    <source>
        <dbReference type="SAM" id="MobiDB-lite"/>
    </source>
</evidence>
<evidence type="ECO:0000256" key="10">
    <source>
        <dbReference type="SAM" id="Phobius"/>
    </source>
</evidence>
<comment type="similarity">
    <text evidence="3">Belongs to the MICOS complex subunit Mic10 family.</text>
</comment>
<keyword evidence="8 10" id="KW-0472">Membrane</keyword>
<evidence type="ECO:0000256" key="8">
    <source>
        <dbReference type="ARBA" id="ARBA00023136"/>
    </source>
</evidence>
<evidence type="ECO:0000256" key="7">
    <source>
        <dbReference type="ARBA" id="ARBA00023128"/>
    </source>
</evidence>
<dbReference type="Pfam" id="PF04418">
    <property type="entry name" value="DUF543"/>
    <property type="match status" value="1"/>
</dbReference>
<evidence type="ECO:0000256" key="2">
    <source>
        <dbReference type="ARBA" id="ARBA00004434"/>
    </source>
</evidence>
<comment type="subcellular location">
    <subcellularLocation>
        <location evidence="2">Mitochondrion inner membrane</location>
        <topology evidence="2">Single-pass membrane protein</topology>
    </subcellularLocation>
</comment>
<evidence type="ECO:0008006" key="13">
    <source>
        <dbReference type="Google" id="ProtNLM"/>
    </source>
</evidence>
<evidence type="ECO:0000256" key="4">
    <source>
        <dbReference type="ARBA" id="ARBA00022692"/>
    </source>
</evidence>
<dbReference type="InterPro" id="IPR007512">
    <property type="entry name" value="Mic10"/>
</dbReference>
<dbReference type="EMBL" id="CP136896">
    <property type="protein sequence ID" value="WOL14261.1"/>
    <property type="molecule type" value="Genomic_DNA"/>
</dbReference>
<dbReference type="AlphaFoldDB" id="A0AAQ3KXT5"/>
<keyword evidence="4 10" id="KW-0812">Transmembrane</keyword>
<keyword evidence="7" id="KW-0496">Mitochondrion</keyword>
<accession>A0AAQ3KXT5</accession>
<evidence type="ECO:0000256" key="1">
    <source>
        <dbReference type="ARBA" id="ARBA00002689"/>
    </source>
</evidence>
<evidence type="ECO:0000313" key="11">
    <source>
        <dbReference type="EMBL" id="WOL14261.1"/>
    </source>
</evidence>
<keyword evidence="12" id="KW-1185">Reference proteome</keyword>
<protein>
    <recommendedName>
        <fullName evidence="13">MICOS complex subunit MIC10</fullName>
    </recommendedName>
</protein>
<dbReference type="PANTHER" id="PTHR21304:SF0">
    <property type="entry name" value="MICOS COMPLEX SUBUNIT MIC10"/>
    <property type="match status" value="1"/>
</dbReference>
<dbReference type="GO" id="GO:0061617">
    <property type="term" value="C:MICOS complex"/>
    <property type="evidence" value="ECO:0007669"/>
    <property type="project" value="InterPro"/>
</dbReference>
<evidence type="ECO:0000256" key="6">
    <source>
        <dbReference type="ARBA" id="ARBA00022989"/>
    </source>
</evidence>
<evidence type="ECO:0000256" key="3">
    <source>
        <dbReference type="ARBA" id="ARBA00006792"/>
    </source>
</evidence>
<sequence length="105" mass="11325">MHKAKRIPPQYDHIRKWDVCLDLFMRRLTYSSIAGAFTGLLFCRSPTTRWAFVAFGVGVGLGSAYTNCSYIFNGSSTKLSSSNISTSSQPPPEEEEVVGGGGGGV</sequence>
<keyword evidence="5" id="KW-0999">Mitochondrion inner membrane</keyword>
<evidence type="ECO:0000256" key="5">
    <source>
        <dbReference type="ARBA" id="ARBA00022792"/>
    </source>
</evidence>
<feature type="region of interest" description="Disordered" evidence="9">
    <location>
        <begin position="76"/>
        <end position="105"/>
    </location>
</feature>
<feature type="compositionally biased region" description="Low complexity" evidence="9">
    <location>
        <begin position="76"/>
        <end position="88"/>
    </location>
</feature>
<organism evidence="11 12">
    <name type="scientific">Canna indica</name>
    <name type="common">Indian-shot</name>
    <dbReference type="NCBI Taxonomy" id="4628"/>
    <lineage>
        <taxon>Eukaryota</taxon>
        <taxon>Viridiplantae</taxon>
        <taxon>Streptophyta</taxon>
        <taxon>Embryophyta</taxon>
        <taxon>Tracheophyta</taxon>
        <taxon>Spermatophyta</taxon>
        <taxon>Magnoliopsida</taxon>
        <taxon>Liliopsida</taxon>
        <taxon>Zingiberales</taxon>
        <taxon>Cannaceae</taxon>
        <taxon>Canna</taxon>
    </lineage>
</organism>
<feature type="transmembrane region" description="Helical" evidence="10">
    <location>
        <begin position="50"/>
        <end position="72"/>
    </location>
</feature>
<dbReference type="Proteomes" id="UP001327560">
    <property type="component" value="Chromosome 7"/>
</dbReference>
<dbReference type="PANTHER" id="PTHR21304">
    <property type="entry name" value="MICOS COMPLEX SUBUNIT MIC10"/>
    <property type="match status" value="1"/>
</dbReference>
<proteinExistence type="inferred from homology"/>
<evidence type="ECO:0000313" key="12">
    <source>
        <dbReference type="Proteomes" id="UP001327560"/>
    </source>
</evidence>
<reference evidence="11 12" key="1">
    <citation type="submission" date="2023-10" db="EMBL/GenBank/DDBJ databases">
        <title>Chromosome-scale genome assembly provides insights into flower coloration mechanisms of Canna indica.</title>
        <authorList>
            <person name="Li C."/>
        </authorList>
    </citation>
    <scope>NUCLEOTIDE SEQUENCE [LARGE SCALE GENOMIC DNA]</scope>
    <source>
        <tissue evidence="11">Flower</tissue>
    </source>
</reference>